<dbReference type="AlphaFoldDB" id="I3C9C0"/>
<gene>
    <name evidence="1" type="ORF">JoomaDRAFT_3267</name>
</gene>
<name>I3C9C0_9FLAO</name>
<proteinExistence type="predicted"/>
<dbReference type="OrthoDB" id="277376at2"/>
<evidence type="ECO:0000313" key="1">
    <source>
        <dbReference type="EMBL" id="EIJ40213.1"/>
    </source>
</evidence>
<sequence>MAKQRFAKINENKNTKTEIVFNVNYPTKDPLLNLADYFCWTIQRVFERGEIRYYNFIKEQIKLVIDLYDAEKYENCKNYYNNNDNPLSSENKISPLKH</sequence>
<dbReference type="Proteomes" id="UP000004690">
    <property type="component" value="Unassembled WGS sequence"/>
</dbReference>
<accession>I3C9C0</accession>
<protein>
    <submittedName>
        <fullName evidence="1">Uncharacterized protein</fullName>
    </submittedName>
</protein>
<dbReference type="eggNOG" id="ENOG503489D">
    <property type="taxonomic scope" value="Bacteria"/>
</dbReference>
<reference evidence="1 2" key="1">
    <citation type="submission" date="2012-02" db="EMBL/GenBank/DDBJ databases">
        <title>Improved High-Quality Draft genome of Joostella marina DSM 19592.</title>
        <authorList>
            <consortium name="US DOE Joint Genome Institute (JGI-PGF)"/>
            <person name="Lucas S."/>
            <person name="Copeland A."/>
            <person name="Lapidus A."/>
            <person name="Bruce D."/>
            <person name="Goodwin L."/>
            <person name="Pitluck S."/>
            <person name="Peters L."/>
            <person name="Chertkov O."/>
            <person name="Ovchinnikova G."/>
            <person name="Kyrpides N."/>
            <person name="Mavromatis K."/>
            <person name="Detter J.C."/>
            <person name="Han C."/>
            <person name="Land M."/>
            <person name="Hauser L."/>
            <person name="Markowitz V."/>
            <person name="Cheng J.-F."/>
            <person name="Hugenholtz P."/>
            <person name="Woyke T."/>
            <person name="Wu D."/>
            <person name="Tindall B."/>
            <person name="Brambilla E."/>
            <person name="Klenk H.-P."/>
            <person name="Eisen J.A."/>
        </authorList>
    </citation>
    <scope>NUCLEOTIDE SEQUENCE [LARGE SCALE GENOMIC DNA]</scope>
    <source>
        <strain evidence="1 2">DSM 19592</strain>
    </source>
</reference>
<dbReference type="RefSeq" id="WP_008614333.1">
    <property type="nucleotide sequence ID" value="NZ_JH651379.1"/>
</dbReference>
<evidence type="ECO:0000313" key="2">
    <source>
        <dbReference type="Proteomes" id="UP000004690"/>
    </source>
</evidence>
<dbReference type="EMBL" id="JH651379">
    <property type="protein sequence ID" value="EIJ40213.1"/>
    <property type="molecule type" value="Genomic_DNA"/>
</dbReference>
<dbReference type="HOGENOM" id="CLU_157931_0_0_10"/>
<organism evidence="1 2">
    <name type="scientific">Galbibacter orientalis DSM 19592</name>
    <dbReference type="NCBI Taxonomy" id="926559"/>
    <lineage>
        <taxon>Bacteria</taxon>
        <taxon>Pseudomonadati</taxon>
        <taxon>Bacteroidota</taxon>
        <taxon>Flavobacteriia</taxon>
        <taxon>Flavobacteriales</taxon>
        <taxon>Flavobacteriaceae</taxon>
        <taxon>Galbibacter</taxon>
    </lineage>
</organism>
<keyword evidence="2" id="KW-1185">Reference proteome</keyword>